<dbReference type="GO" id="GO:0016491">
    <property type="term" value="F:oxidoreductase activity"/>
    <property type="evidence" value="ECO:0007669"/>
    <property type="project" value="UniProtKB-KW"/>
</dbReference>
<feature type="domain" description="Thioredoxin" evidence="8">
    <location>
        <begin position="38"/>
        <end position="231"/>
    </location>
</feature>
<evidence type="ECO:0000256" key="4">
    <source>
        <dbReference type="ARBA" id="ARBA00023002"/>
    </source>
</evidence>
<evidence type="ECO:0000313" key="10">
    <source>
        <dbReference type="Proteomes" id="UP000248975"/>
    </source>
</evidence>
<protein>
    <submittedName>
        <fullName evidence="9">Thiol-disulfide oxidoreductase</fullName>
    </submittedName>
</protein>
<sequence>MMRLSMAKKLALAALTAAALAIATLGFGTSGQGSMTALTPNAAMAQETTPDAATAPLPEVPELVLGNADAPVTLIEYASYTCPHCANFHETVFKDLKKDYIDSGKVKFVFREVYFDRYGLWASMVARCGGETRYFGISGMLYEQQKEWAASDDPTKVVESLKKIGRTAGMDDATIDACLGDAVMAQALVAKFQETSTADKVEGTPTLIINGEKYGNMSYEDLKKILDEKLG</sequence>
<dbReference type="Proteomes" id="UP000248975">
    <property type="component" value="Unassembled WGS sequence"/>
</dbReference>
<dbReference type="PANTHER" id="PTHR13887:SF14">
    <property type="entry name" value="DISULFIDE BOND FORMATION PROTEIN D"/>
    <property type="match status" value="1"/>
</dbReference>
<organism evidence="9 10">
    <name type="scientific">Cereibacter sphaeroides</name>
    <name type="common">Rhodobacter sphaeroides</name>
    <dbReference type="NCBI Taxonomy" id="1063"/>
    <lineage>
        <taxon>Bacteria</taxon>
        <taxon>Pseudomonadati</taxon>
        <taxon>Pseudomonadota</taxon>
        <taxon>Alphaproteobacteria</taxon>
        <taxon>Rhodobacterales</taxon>
        <taxon>Paracoccaceae</taxon>
        <taxon>Cereibacter</taxon>
    </lineage>
</organism>
<comment type="function">
    <text evidence="1">May be required for disulfide bond formation in some proteins.</text>
</comment>
<dbReference type="PROSITE" id="PS51352">
    <property type="entry name" value="THIOREDOXIN_2"/>
    <property type="match status" value="1"/>
</dbReference>
<evidence type="ECO:0000256" key="7">
    <source>
        <dbReference type="SAM" id="SignalP"/>
    </source>
</evidence>
<dbReference type="Gene3D" id="3.40.30.10">
    <property type="entry name" value="Glutaredoxin"/>
    <property type="match status" value="1"/>
</dbReference>
<evidence type="ECO:0000256" key="6">
    <source>
        <dbReference type="ARBA" id="ARBA00023284"/>
    </source>
</evidence>
<evidence type="ECO:0000313" key="9">
    <source>
        <dbReference type="EMBL" id="PZQ95417.1"/>
    </source>
</evidence>
<feature type="signal peptide" evidence="7">
    <location>
        <begin position="1"/>
        <end position="23"/>
    </location>
</feature>
<accession>A0A2W5TIA2</accession>
<dbReference type="InterPro" id="IPR036249">
    <property type="entry name" value="Thioredoxin-like_sf"/>
</dbReference>
<dbReference type="Pfam" id="PF13462">
    <property type="entry name" value="Thioredoxin_4"/>
    <property type="match status" value="1"/>
</dbReference>
<evidence type="ECO:0000256" key="3">
    <source>
        <dbReference type="ARBA" id="ARBA00022729"/>
    </source>
</evidence>
<comment type="caution">
    <text evidence="9">The sequence shown here is derived from an EMBL/GenBank/DDBJ whole genome shotgun (WGS) entry which is preliminary data.</text>
</comment>
<evidence type="ECO:0000256" key="2">
    <source>
        <dbReference type="ARBA" id="ARBA00005791"/>
    </source>
</evidence>
<gene>
    <name evidence="9" type="ORF">DI533_19025</name>
</gene>
<comment type="similarity">
    <text evidence="2">Belongs to the thioredoxin family. DsbA subfamily.</text>
</comment>
<feature type="chain" id="PRO_5015915038" evidence="7">
    <location>
        <begin position="24"/>
        <end position="231"/>
    </location>
</feature>
<dbReference type="AlphaFoldDB" id="A0A2W5TIA2"/>
<dbReference type="SUPFAM" id="SSF52833">
    <property type="entry name" value="Thioredoxin-like"/>
    <property type="match status" value="1"/>
</dbReference>
<keyword evidence="3 7" id="KW-0732">Signal</keyword>
<proteinExistence type="inferred from homology"/>
<evidence type="ECO:0000256" key="5">
    <source>
        <dbReference type="ARBA" id="ARBA00023157"/>
    </source>
</evidence>
<keyword evidence="6" id="KW-0676">Redox-active center</keyword>
<dbReference type="CDD" id="cd02972">
    <property type="entry name" value="DsbA_family"/>
    <property type="match status" value="1"/>
</dbReference>
<reference evidence="9 10" key="1">
    <citation type="submission" date="2017-08" db="EMBL/GenBank/DDBJ databases">
        <title>Infants hospitalized years apart are colonized by the same room-sourced microbial strains.</title>
        <authorList>
            <person name="Brooks B."/>
            <person name="Olm M.R."/>
            <person name="Firek B.A."/>
            <person name="Baker R."/>
            <person name="Thomas B.C."/>
            <person name="Morowitz M.J."/>
            <person name="Banfield J.F."/>
        </authorList>
    </citation>
    <scope>NUCLEOTIDE SEQUENCE [LARGE SCALE GENOMIC DNA]</scope>
    <source>
        <strain evidence="9">S2_003_000_R2_11</strain>
    </source>
</reference>
<dbReference type="EMBL" id="QFQS01000007">
    <property type="protein sequence ID" value="PZQ95417.1"/>
    <property type="molecule type" value="Genomic_DNA"/>
</dbReference>
<name>A0A2W5TIA2_CERSP</name>
<dbReference type="InterPro" id="IPR012336">
    <property type="entry name" value="Thioredoxin-like_fold"/>
</dbReference>
<evidence type="ECO:0000256" key="1">
    <source>
        <dbReference type="ARBA" id="ARBA00003565"/>
    </source>
</evidence>
<dbReference type="InterPro" id="IPR013766">
    <property type="entry name" value="Thioredoxin_domain"/>
</dbReference>
<dbReference type="PANTHER" id="PTHR13887">
    <property type="entry name" value="GLUTATHIONE S-TRANSFERASE KAPPA"/>
    <property type="match status" value="1"/>
</dbReference>
<keyword evidence="5" id="KW-1015">Disulfide bond</keyword>
<evidence type="ECO:0000259" key="8">
    <source>
        <dbReference type="PROSITE" id="PS51352"/>
    </source>
</evidence>
<keyword evidence="4" id="KW-0560">Oxidoreductase</keyword>